<proteinExistence type="predicted"/>
<organism evidence="1 2">
    <name type="scientific">Buddleja alternifolia</name>
    <dbReference type="NCBI Taxonomy" id="168488"/>
    <lineage>
        <taxon>Eukaryota</taxon>
        <taxon>Viridiplantae</taxon>
        <taxon>Streptophyta</taxon>
        <taxon>Embryophyta</taxon>
        <taxon>Tracheophyta</taxon>
        <taxon>Spermatophyta</taxon>
        <taxon>Magnoliopsida</taxon>
        <taxon>eudicotyledons</taxon>
        <taxon>Gunneridae</taxon>
        <taxon>Pentapetalae</taxon>
        <taxon>asterids</taxon>
        <taxon>lamiids</taxon>
        <taxon>Lamiales</taxon>
        <taxon>Scrophulariaceae</taxon>
        <taxon>Buddlejeae</taxon>
        <taxon>Buddleja</taxon>
    </lineage>
</organism>
<gene>
    <name evidence="1" type="ORF">BUALT_Bualt03G0170900</name>
</gene>
<dbReference type="PANTHER" id="PTHR10492:SF94">
    <property type="entry name" value="ATP-DEPENDENT DNA HELICASE"/>
    <property type="match status" value="1"/>
</dbReference>
<keyword evidence="2" id="KW-1185">Reference proteome</keyword>
<name>A0AAV6Y129_9LAMI</name>
<protein>
    <recommendedName>
        <fullName evidence="3">ATP-dependent DNA helicase</fullName>
    </recommendedName>
</protein>
<reference evidence="1" key="1">
    <citation type="submission" date="2019-10" db="EMBL/GenBank/DDBJ databases">
        <authorList>
            <person name="Zhang R."/>
            <person name="Pan Y."/>
            <person name="Wang J."/>
            <person name="Ma R."/>
            <person name="Yu S."/>
        </authorList>
    </citation>
    <scope>NUCLEOTIDE SEQUENCE</scope>
    <source>
        <strain evidence="1">LA-IB0</strain>
        <tissue evidence="1">Leaf</tissue>
    </source>
</reference>
<evidence type="ECO:0008006" key="3">
    <source>
        <dbReference type="Google" id="ProtNLM"/>
    </source>
</evidence>
<dbReference type="Proteomes" id="UP000826271">
    <property type="component" value="Unassembled WGS sequence"/>
</dbReference>
<dbReference type="AlphaFoldDB" id="A0AAV6Y129"/>
<evidence type="ECO:0000313" key="2">
    <source>
        <dbReference type="Proteomes" id="UP000826271"/>
    </source>
</evidence>
<sequence>MRSQQDEQFSQFSLRIGDGIQPSLNGDFIQLPQSTVIPWESEQSIYPLIDAIFPNMVDHADDANYMVGRAIITPKNMDVDKINQMLNGLFSGEEKVYTSWDSVDDDNKNLYTGENVAPELGLCNGTQLICQNLAINFIDVEIMMGPHQGTNSVSTKFYISSHSYMHPRIGRTDGTMVYVEGTSTIESTYKAFQNENIESWLENYCGDEGNGFRKMDLTRKKTSLKEGEDVTKKSITQTRNIDDKTFCRKKVRNADEDDIGVVQNNI</sequence>
<evidence type="ECO:0000313" key="1">
    <source>
        <dbReference type="EMBL" id="KAG8386652.1"/>
    </source>
</evidence>
<comment type="caution">
    <text evidence="1">The sequence shown here is derived from an EMBL/GenBank/DDBJ whole genome shotgun (WGS) entry which is preliminary data.</text>
</comment>
<dbReference type="PANTHER" id="PTHR10492">
    <property type="match status" value="1"/>
</dbReference>
<accession>A0AAV6Y129</accession>
<dbReference type="EMBL" id="WHWC01000003">
    <property type="protein sequence ID" value="KAG8386652.1"/>
    <property type="molecule type" value="Genomic_DNA"/>
</dbReference>